<keyword evidence="9" id="KW-1185">Reference proteome</keyword>
<comment type="subcellular location">
    <subcellularLocation>
        <location evidence="1">Membrane</location>
        <topology evidence="1">Multi-pass membrane protein</topology>
    </subcellularLocation>
</comment>
<evidence type="ECO:0000256" key="2">
    <source>
        <dbReference type="ARBA" id="ARBA00022448"/>
    </source>
</evidence>
<organism evidence="8 9">
    <name type="scientific">Tritrichomonas musculus</name>
    <dbReference type="NCBI Taxonomy" id="1915356"/>
    <lineage>
        <taxon>Eukaryota</taxon>
        <taxon>Metamonada</taxon>
        <taxon>Parabasalia</taxon>
        <taxon>Tritrichomonadida</taxon>
        <taxon>Tritrichomonadidae</taxon>
        <taxon>Tritrichomonas</taxon>
    </lineage>
</organism>
<comment type="caution">
    <text evidence="8">The sequence shown here is derived from an EMBL/GenBank/DDBJ whole genome shotgun (WGS) entry which is preliminary data.</text>
</comment>
<keyword evidence="6 7" id="KW-0472">Membrane</keyword>
<evidence type="ECO:0000256" key="6">
    <source>
        <dbReference type="ARBA" id="ARBA00023136"/>
    </source>
</evidence>
<evidence type="ECO:0000256" key="4">
    <source>
        <dbReference type="ARBA" id="ARBA00022692"/>
    </source>
</evidence>
<evidence type="ECO:0000313" key="9">
    <source>
        <dbReference type="Proteomes" id="UP001470230"/>
    </source>
</evidence>
<protein>
    <submittedName>
        <fullName evidence="8">Intracellular auxin transport</fullName>
    </submittedName>
</protein>
<evidence type="ECO:0000256" key="7">
    <source>
        <dbReference type="SAM" id="Phobius"/>
    </source>
</evidence>
<sequence length="334" mass="37806">MVDYTNVLHIGGAIIIEIAFGFISCKFGFFKPAAINSLNRFALKCCFLPMIARQIAVRDLKTLSFMPLGVLVLTVLTCSLILGLVCYLSKCFKDRFYMFLSTFLPINHLNYLIIGLPMVQSIWGPEESIITAVSNMCNDFSAIPLYFAITRIYQVHRNNILHKEANDGQIEKVDWHLPLNILIRVFTNNFMIGNILGFVYAATGWKMCPYLWNLMKYLADSVLALCMFAVGGFLCEHSIIACNFFHLVVTLIVRHVIFPIIAAFFCFLFKINHKLARQITIMATTPSSSASFLLSSVNQTGPGVASSMILWSTILYIPFIILWLYVFDALHIFE</sequence>
<feature type="transmembrane region" description="Helical" evidence="7">
    <location>
        <begin position="181"/>
        <end position="205"/>
    </location>
</feature>
<keyword evidence="5 7" id="KW-1133">Transmembrane helix</keyword>
<dbReference type="Pfam" id="PF03547">
    <property type="entry name" value="Mem_trans"/>
    <property type="match status" value="1"/>
</dbReference>
<gene>
    <name evidence="8" type="ORF">M9Y10_019513</name>
</gene>
<evidence type="ECO:0000313" key="8">
    <source>
        <dbReference type="EMBL" id="KAK8846944.1"/>
    </source>
</evidence>
<evidence type="ECO:0000256" key="5">
    <source>
        <dbReference type="ARBA" id="ARBA00022989"/>
    </source>
</evidence>
<feature type="transmembrane region" description="Helical" evidence="7">
    <location>
        <begin position="63"/>
        <end position="89"/>
    </location>
</feature>
<dbReference type="InterPro" id="IPR004776">
    <property type="entry name" value="Mem_transp_PIN-like"/>
</dbReference>
<feature type="transmembrane region" description="Helical" evidence="7">
    <location>
        <begin position="96"/>
        <end position="114"/>
    </location>
</feature>
<accession>A0ABR2HGK2</accession>
<proteinExistence type="predicted"/>
<feature type="transmembrane region" description="Helical" evidence="7">
    <location>
        <begin position="245"/>
        <end position="267"/>
    </location>
</feature>
<feature type="transmembrane region" description="Helical" evidence="7">
    <location>
        <begin position="309"/>
        <end position="327"/>
    </location>
</feature>
<evidence type="ECO:0000256" key="3">
    <source>
        <dbReference type="ARBA" id="ARBA00022475"/>
    </source>
</evidence>
<dbReference type="PANTHER" id="PTHR36838:SF3">
    <property type="entry name" value="TRANSPORTER AUXIN EFFLUX CARRIER EC FAMILY"/>
    <property type="match status" value="1"/>
</dbReference>
<keyword evidence="2" id="KW-0813">Transport</keyword>
<reference evidence="8 9" key="1">
    <citation type="submission" date="2024-04" db="EMBL/GenBank/DDBJ databases">
        <title>Tritrichomonas musculus Genome.</title>
        <authorList>
            <person name="Alves-Ferreira E."/>
            <person name="Grigg M."/>
            <person name="Lorenzi H."/>
            <person name="Galac M."/>
        </authorList>
    </citation>
    <scope>NUCLEOTIDE SEQUENCE [LARGE SCALE GENOMIC DNA]</scope>
    <source>
        <strain evidence="8 9">EAF2021</strain>
    </source>
</reference>
<keyword evidence="4 7" id="KW-0812">Transmembrane</keyword>
<name>A0ABR2HGK2_9EUKA</name>
<dbReference type="PANTHER" id="PTHR36838">
    <property type="entry name" value="AUXIN EFFLUX CARRIER FAMILY PROTEIN"/>
    <property type="match status" value="1"/>
</dbReference>
<feature type="transmembrane region" description="Helical" evidence="7">
    <location>
        <begin position="6"/>
        <end position="29"/>
    </location>
</feature>
<keyword evidence="3" id="KW-1003">Cell membrane</keyword>
<dbReference type="Proteomes" id="UP001470230">
    <property type="component" value="Unassembled WGS sequence"/>
</dbReference>
<feature type="transmembrane region" description="Helical" evidence="7">
    <location>
        <begin position="217"/>
        <end position="239"/>
    </location>
</feature>
<dbReference type="EMBL" id="JAPFFF010000028">
    <property type="protein sequence ID" value="KAK8846944.1"/>
    <property type="molecule type" value="Genomic_DNA"/>
</dbReference>
<evidence type="ECO:0000256" key="1">
    <source>
        <dbReference type="ARBA" id="ARBA00004141"/>
    </source>
</evidence>